<dbReference type="GeneID" id="127752122"/>
<feature type="non-terminal residue" evidence="4">
    <location>
        <position position="165"/>
    </location>
</feature>
<keyword evidence="2" id="KW-0812">Transmembrane</keyword>
<keyword evidence="2" id="KW-0472">Membrane</keyword>
<evidence type="ECO:0000313" key="4">
    <source>
        <dbReference type="RefSeq" id="XP_052132700.1"/>
    </source>
</evidence>
<dbReference type="RefSeq" id="XP_052132700.1">
    <property type="nucleotide sequence ID" value="XM_052276740.1"/>
</dbReference>
<feature type="region of interest" description="Disordered" evidence="1">
    <location>
        <begin position="110"/>
        <end position="145"/>
    </location>
</feature>
<evidence type="ECO:0000256" key="1">
    <source>
        <dbReference type="SAM" id="MobiDB-lite"/>
    </source>
</evidence>
<proteinExistence type="predicted"/>
<sequence>MKHGAAHGDVLVDGVREANAWSDRVVGDGVAEDGVEEDSVVEDGNAEEANAEDGVVEGQRASMMEALPSELLLLVLGLLPTYLLSSIPLVFSTSEIPDFFWRVTPHQPPLLYDPRQPQQQQQQQQQQLVSLPQDGQQEGQQQPLELHVQPGLTQEQVALAQEQDQ</sequence>
<gene>
    <name evidence="4" type="primary">LOC127752122</name>
</gene>
<evidence type="ECO:0000256" key="2">
    <source>
        <dbReference type="SAM" id="Phobius"/>
    </source>
</evidence>
<accession>A0A9C6XBQ9</accession>
<keyword evidence="2" id="KW-1133">Transmembrane helix</keyword>
<dbReference type="Proteomes" id="UP000504606">
    <property type="component" value="Unplaced"/>
</dbReference>
<reference evidence="4" key="1">
    <citation type="submission" date="2025-08" db="UniProtKB">
        <authorList>
            <consortium name="RefSeq"/>
        </authorList>
    </citation>
    <scope>IDENTIFICATION</scope>
    <source>
        <tissue evidence="4">Whole organism</tissue>
    </source>
</reference>
<name>A0A9C6XBQ9_FRAOC</name>
<organism evidence="3 4">
    <name type="scientific">Frankliniella occidentalis</name>
    <name type="common">Western flower thrips</name>
    <name type="synonym">Euthrips occidentalis</name>
    <dbReference type="NCBI Taxonomy" id="133901"/>
    <lineage>
        <taxon>Eukaryota</taxon>
        <taxon>Metazoa</taxon>
        <taxon>Ecdysozoa</taxon>
        <taxon>Arthropoda</taxon>
        <taxon>Hexapoda</taxon>
        <taxon>Insecta</taxon>
        <taxon>Pterygota</taxon>
        <taxon>Neoptera</taxon>
        <taxon>Paraneoptera</taxon>
        <taxon>Thysanoptera</taxon>
        <taxon>Terebrantia</taxon>
        <taxon>Thripoidea</taxon>
        <taxon>Thripidae</taxon>
        <taxon>Frankliniella</taxon>
    </lineage>
</organism>
<keyword evidence="3" id="KW-1185">Reference proteome</keyword>
<protein>
    <submittedName>
        <fullName evidence="4">Uncharacterized protein LOC127752122</fullName>
    </submittedName>
</protein>
<evidence type="ECO:0000313" key="3">
    <source>
        <dbReference type="Proteomes" id="UP000504606"/>
    </source>
</evidence>
<dbReference type="AlphaFoldDB" id="A0A9C6XBQ9"/>
<dbReference type="KEGG" id="foc:127752122"/>
<feature type="transmembrane region" description="Helical" evidence="2">
    <location>
        <begin position="71"/>
        <end position="91"/>
    </location>
</feature>